<dbReference type="PROSITE" id="PS51029">
    <property type="entry name" value="MADF"/>
    <property type="match status" value="1"/>
</dbReference>
<dbReference type="InterPro" id="IPR006578">
    <property type="entry name" value="MADF-dom"/>
</dbReference>
<proteinExistence type="predicted"/>
<evidence type="ECO:0000313" key="3">
    <source>
        <dbReference type="WBParaSite" id="Csp11.Scaffold629.g9499.t1"/>
    </source>
</evidence>
<accession>A0A1I7UHW8</accession>
<evidence type="ECO:0000313" key="2">
    <source>
        <dbReference type="Proteomes" id="UP000095282"/>
    </source>
</evidence>
<dbReference type="GO" id="GO:0006357">
    <property type="term" value="P:regulation of transcription by RNA polymerase II"/>
    <property type="evidence" value="ECO:0007669"/>
    <property type="project" value="TreeGrafter"/>
</dbReference>
<evidence type="ECO:0000259" key="1">
    <source>
        <dbReference type="PROSITE" id="PS51029"/>
    </source>
</evidence>
<dbReference type="PANTHER" id="PTHR12243:SF51">
    <property type="entry name" value="MADF DOMAIN-CONTAINING PROTEIN"/>
    <property type="match status" value="1"/>
</dbReference>
<organism evidence="2 3">
    <name type="scientific">Caenorhabditis tropicalis</name>
    <dbReference type="NCBI Taxonomy" id="1561998"/>
    <lineage>
        <taxon>Eukaryota</taxon>
        <taxon>Metazoa</taxon>
        <taxon>Ecdysozoa</taxon>
        <taxon>Nematoda</taxon>
        <taxon>Chromadorea</taxon>
        <taxon>Rhabditida</taxon>
        <taxon>Rhabditina</taxon>
        <taxon>Rhabditomorpha</taxon>
        <taxon>Rhabditoidea</taxon>
        <taxon>Rhabditidae</taxon>
        <taxon>Peloderinae</taxon>
        <taxon>Caenorhabditis</taxon>
    </lineage>
</organism>
<dbReference type="AlphaFoldDB" id="A0A1I7UHW8"/>
<name>A0A1I7UHW8_9PELO</name>
<dbReference type="Pfam" id="PF10545">
    <property type="entry name" value="MADF_DNA_bdg"/>
    <property type="match status" value="1"/>
</dbReference>
<dbReference type="InterPro" id="IPR039353">
    <property type="entry name" value="TF_Adf1"/>
</dbReference>
<protein>
    <submittedName>
        <fullName evidence="3">MADF domain-containing protein</fullName>
    </submittedName>
</protein>
<sequence>MIQDDGKSLTVQTNSDDYFKYARVRQTTKNDHADPEKVVLIIEAVRKRPIIWDQRLLCHENLSLIRRAWQQIDIELGPDEEYPLARRKQIWKSKKDYYSFAVNSDTLGKWTFVKAMEFYKPMINFRTTVCLRPTVSEPDTASTSTSNLYDKVVLADKNIVCSVSDKTNVLTFLLKSLHEIGMANAEMMEKHGHKVLEIFQENLKALTSMFDS</sequence>
<dbReference type="Proteomes" id="UP000095282">
    <property type="component" value="Unplaced"/>
</dbReference>
<dbReference type="WBParaSite" id="Csp11.Scaffold629.g9499.t1">
    <property type="protein sequence ID" value="Csp11.Scaffold629.g9499.t1"/>
    <property type="gene ID" value="Csp11.Scaffold629.g9499"/>
</dbReference>
<reference evidence="3" key="1">
    <citation type="submission" date="2016-11" db="UniProtKB">
        <authorList>
            <consortium name="WormBaseParasite"/>
        </authorList>
    </citation>
    <scope>IDENTIFICATION</scope>
</reference>
<keyword evidence="2" id="KW-1185">Reference proteome</keyword>
<feature type="domain" description="MADF" evidence="1">
    <location>
        <begin position="40"/>
        <end position="124"/>
    </location>
</feature>
<dbReference type="eggNOG" id="ENOG502TH5N">
    <property type="taxonomic scope" value="Eukaryota"/>
</dbReference>
<dbReference type="GO" id="GO:0005667">
    <property type="term" value="C:transcription regulator complex"/>
    <property type="evidence" value="ECO:0007669"/>
    <property type="project" value="TreeGrafter"/>
</dbReference>
<dbReference type="GO" id="GO:0005634">
    <property type="term" value="C:nucleus"/>
    <property type="evidence" value="ECO:0007669"/>
    <property type="project" value="TreeGrafter"/>
</dbReference>
<dbReference type="SMART" id="SM00595">
    <property type="entry name" value="MADF"/>
    <property type="match status" value="1"/>
</dbReference>
<dbReference type="PANTHER" id="PTHR12243">
    <property type="entry name" value="MADF DOMAIN TRANSCRIPTION FACTOR"/>
    <property type="match status" value="1"/>
</dbReference>